<keyword evidence="3" id="KW-1185">Reference proteome</keyword>
<feature type="transmembrane region" description="Helical" evidence="1">
    <location>
        <begin position="7"/>
        <end position="29"/>
    </location>
</feature>
<organism evidence="2 3">
    <name type="scientific">Selenomonas noxia F0398</name>
    <dbReference type="NCBI Taxonomy" id="702437"/>
    <lineage>
        <taxon>Bacteria</taxon>
        <taxon>Bacillati</taxon>
        <taxon>Bacillota</taxon>
        <taxon>Negativicutes</taxon>
        <taxon>Selenomonadales</taxon>
        <taxon>Selenomonadaceae</taxon>
        <taxon>Selenomonas</taxon>
    </lineage>
</organism>
<evidence type="ECO:0008006" key="4">
    <source>
        <dbReference type="Google" id="ProtNLM"/>
    </source>
</evidence>
<reference evidence="2 3" key="1">
    <citation type="submission" date="2011-08" db="EMBL/GenBank/DDBJ databases">
        <title>The Genome Sequence of Selenomonas noxia F0398.</title>
        <authorList>
            <consortium name="The Broad Institute Genome Sequencing Platform"/>
            <person name="Earl A."/>
            <person name="Ward D."/>
            <person name="Feldgarden M."/>
            <person name="Gevers D."/>
            <person name="Izard J."/>
            <person name="Ganesan A."/>
            <person name="Blanton J.M."/>
            <person name="Baranova O.V."/>
            <person name="Tanner A.C."/>
            <person name="Dewhirst F.E."/>
            <person name="Young S.K."/>
            <person name="Zeng Q."/>
            <person name="Gargeya S."/>
            <person name="Fitzgerald M."/>
            <person name="Haas B."/>
            <person name="Abouelleil A."/>
            <person name="Alvarado L."/>
            <person name="Arachchi H.M."/>
            <person name="Berlin A."/>
            <person name="Brown A."/>
            <person name="Chapman S.B."/>
            <person name="Chen Z."/>
            <person name="Dunbar C."/>
            <person name="Freedman E."/>
            <person name="Gearin G."/>
            <person name="Gellesch M."/>
            <person name="Goldberg J."/>
            <person name="Griggs A."/>
            <person name="Gujja S."/>
            <person name="Heiman D."/>
            <person name="Howarth C."/>
            <person name="Larson L."/>
            <person name="Lui A."/>
            <person name="MacDonald P.J.P."/>
            <person name="Montmayeur A."/>
            <person name="Murphy C."/>
            <person name="Neiman D."/>
            <person name="Pearson M."/>
            <person name="Priest M."/>
            <person name="Roberts A."/>
            <person name="Saif S."/>
            <person name="Shea T."/>
            <person name="Shenoy N."/>
            <person name="Sisk P."/>
            <person name="Stolte C."/>
            <person name="Sykes S."/>
            <person name="Wortman J."/>
            <person name="Nusbaum C."/>
            <person name="Birren B."/>
        </authorList>
    </citation>
    <scope>NUCLEOTIDE SEQUENCE [LARGE SCALE GENOMIC DNA]</scope>
    <source>
        <strain evidence="2 3">F0398</strain>
    </source>
</reference>
<keyword evidence="1" id="KW-0472">Membrane</keyword>
<gene>
    <name evidence="2" type="ORF">HMPREF9432_00985</name>
</gene>
<proteinExistence type="predicted"/>
<feature type="transmembrane region" description="Helical" evidence="1">
    <location>
        <begin position="49"/>
        <end position="68"/>
    </location>
</feature>
<dbReference type="EMBL" id="ADGH01000008">
    <property type="protein sequence ID" value="EHG24955.1"/>
    <property type="molecule type" value="Genomic_DNA"/>
</dbReference>
<dbReference type="NCBIfam" id="NF033218">
    <property type="entry name" value="anchor_AmaP"/>
    <property type="match status" value="1"/>
</dbReference>
<evidence type="ECO:0000313" key="3">
    <source>
        <dbReference type="Proteomes" id="UP000003175"/>
    </source>
</evidence>
<comment type="caution">
    <text evidence="2">The sequence shown here is derived from an EMBL/GenBank/DDBJ whole genome shotgun (WGS) entry which is preliminary data.</text>
</comment>
<keyword evidence="1" id="KW-0812">Transmembrane</keyword>
<evidence type="ECO:0000256" key="1">
    <source>
        <dbReference type="SAM" id="Phobius"/>
    </source>
</evidence>
<dbReference type="Proteomes" id="UP000003175">
    <property type="component" value="Unassembled WGS sequence"/>
</dbReference>
<sequence>MGILNRLFLLPYALFTMALSIAVAAVALRIIPEGVWLNELRYALSRQELLVVCAIAFLVSLKLFFAVFSRTSNPSSRTHGEFMVIDTPAGAVQVAVSAVRGIVERVALSMQGIREAVAVVSVHDMRKDSAAAPMQVELKITLADRTNLNAITEELTQNVRRNLQDVLGISDIPVIIRVAEISNASQSKRSIS</sequence>
<protein>
    <recommendedName>
        <fullName evidence="4">Alkaline shock response membrane anchor protein AmaP</fullName>
    </recommendedName>
</protein>
<accession>A0ABP2MQH8</accession>
<keyword evidence="1" id="KW-1133">Transmembrane helix</keyword>
<evidence type="ECO:0000313" key="2">
    <source>
        <dbReference type="EMBL" id="EHG24955.1"/>
    </source>
</evidence>
<name>A0ABP2MQH8_9FIRM</name>
<dbReference type="GeneID" id="32476313"/>
<dbReference type="RefSeq" id="WP_006694047.1">
    <property type="nucleotide sequence ID" value="NZ_JH376858.1"/>
</dbReference>